<feature type="region of interest" description="Disordered" evidence="1">
    <location>
        <begin position="208"/>
        <end position="231"/>
    </location>
</feature>
<feature type="compositionally biased region" description="Low complexity" evidence="1">
    <location>
        <begin position="67"/>
        <end position="77"/>
    </location>
</feature>
<dbReference type="Gene3D" id="2.60.210.10">
    <property type="entry name" value="Apoptosis, Tumor Necrosis Factor Receptor Associated Protein 2, Chain A"/>
    <property type="match status" value="1"/>
</dbReference>
<feature type="region of interest" description="Disordered" evidence="1">
    <location>
        <begin position="1"/>
        <end position="81"/>
    </location>
</feature>
<dbReference type="PANTHER" id="PTHR47022:SF1">
    <property type="entry name" value="BTB AND MATH DOMAIN-CONTAINING PROTEIN 36-RELATED"/>
    <property type="match status" value="1"/>
</dbReference>
<feature type="region of interest" description="Disordered" evidence="1">
    <location>
        <begin position="464"/>
        <end position="536"/>
    </location>
</feature>
<evidence type="ECO:0000256" key="1">
    <source>
        <dbReference type="SAM" id="MobiDB-lite"/>
    </source>
</evidence>
<feature type="region of interest" description="Disordered" evidence="1">
    <location>
        <begin position="663"/>
        <end position="710"/>
    </location>
</feature>
<evidence type="ECO:0000259" key="2">
    <source>
        <dbReference type="PROSITE" id="PS50144"/>
    </source>
</evidence>
<feature type="compositionally biased region" description="Low complexity" evidence="1">
    <location>
        <begin position="13"/>
        <end position="30"/>
    </location>
</feature>
<feature type="compositionally biased region" description="Polar residues" evidence="1">
    <location>
        <begin position="526"/>
        <end position="536"/>
    </location>
</feature>
<dbReference type="STRING" id="6293.A0A1I8E9V3"/>
<dbReference type="Pfam" id="PF22486">
    <property type="entry name" value="MATH_2"/>
    <property type="match status" value="1"/>
</dbReference>
<dbReference type="WBParaSite" id="maker-PairedContig_1167-snap-gene-1.27-mRNA-1">
    <property type="protein sequence ID" value="maker-PairedContig_1167-snap-gene-1.27-mRNA-1"/>
    <property type="gene ID" value="maker-PairedContig_1167-snap-gene-1.27"/>
</dbReference>
<sequence length="1019" mass="112683">MANQVTLEVTAGSSSPPSMNENNESSSASSTCDGGHASLNSPADVLSNDATAVPSDLRRPAGPIADSDSNGESSYSSTIDASKDITGSVADYRTTGGRTNEDIHHCAYRREARGLHLPKLAETTHIVSEMDVGTTITSRTPSRKVNDCHEIVKSSAVAGERRGNLCSVHQSGVRKAKINVACQTDPDEETFPKITQCSRTTISQPVANKGTVASSSTDASSPTSSTSSDGTLRLMIQNFTNMADTVRGPSKKIQAVPWRIMVMPRQHVVQKKGTQKCLGFFLQCCPDAYSDSWSCQAAAELRLISQKQGVPHFTRKTNHVYTAKENDWGYSCFMTWADILDESQGYIKDDKVILEVSVKAEPPKNILTHEQFEKKIQDYMRLADIQSSRGLIDKAIEVNMSALKFCKDRDQDCKADLEAQKSKLIEMKLKQSIERIEKGPPHGKSDEENSLNQSALKQAISGAATINKQSNTNKSKSNSNSKSRETNAERNVNVQNRTATSPLNKTSETRQVVESNVTETRPVLQNDKNTSNVQETPTEVLLNSTHEMKWLSDDGKQEEGLDDSRQEKVRKQVDVAVFGSVRKEEKIDDKETTCERLDEKPDDEKKEMMVNANYLENNVFALGAKTTEDGDIMQADSRKTETQEPVGPVLRCTYDVSGHGQPWELSEEQKEQHVLECSSDEETSSSSGASSDSEAEGNNGRTAVGVPFSKKMKRSLQSDGAVVRDDCDSCIQAILEPASLNTEEASCQTDFSVLMPKADAAIVNAQTGMTNPNPNRPYAQPKKQTAKKTIPNGEWRRKKPNEFKDVDSRKKQDELQQSKTQTDNRTEVAMEMQKESIARFTSHFANVDPKTFPVFPIYHSQQIIGDDLANPQVQSYIDDSAQPNIWSRQYIEEWLKFNIKYCWKYMKNGENPPAAGDENSLDFGAGNIPHFTDAQVQQVMAALSVIGVNCVNAKRVVDKAAEFINTLEMRSKSPFLKGCLQKLAILAGDEKVIEAIKDGRRGNRGGKNSKAEISYWQRN</sequence>
<dbReference type="InterPro" id="IPR008974">
    <property type="entry name" value="TRAF-like"/>
</dbReference>
<feature type="domain" description="MATH" evidence="2">
    <location>
        <begin position="229"/>
        <end position="358"/>
    </location>
</feature>
<evidence type="ECO:0000313" key="3">
    <source>
        <dbReference type="WBParaSite" id="maker-PairedContig_1167-snap-gene-1.27-mRNA-1"/>
    </source>
</evidence>
<reference evidence="3" key="1">
    <citation type="submission" date="2016-11" db="UniProtKB">
        <authorList>
            <consortium name="WormBaseParasite"/>
        </authorList>
    </citation>
    <scope>IDENTIFICATION</scope>
    <source>
        <strain evidence="3">pt0022</strain>
    </source>
</reference>
<feature type="compositionally biased region" description="Basic and acidic residues" evidence="1">
    <location>
        <begin position="800"/>
        <end position="827"/>
    </location>
</feature>
<feature type="compositionally biased region" description="Polar residues" evidence="1">
    <location>
        <begin position="489"/>
        <end position="519"/>
    </location>
</feature>
<dbReference type="PANTHER" id="PTHR47022">
    <property type="entry name" value="BTB AND MATH DOMAIN-CONTAINING PROTEIN 36-RELATED"/>
    <property type="match status" value="1"/>
</dbReference>
<feature type="compositionally biased region" description="Low complexity" evidence="1">
    <location>
        <begin position="210"/>
        <end position="231"/>
    </location>
</feature>
<accession>A0A1I8E9V3</accession>
<dbReference type="PROSITE" id="PS50144">
    <property type="entry name" value="MATH"/>
    <property type="match status" value="1"/>
</dbReference>
<feature type="region of interest" description="Disordered" evidence="1">
    <location>
        <begin position="766"/>
        <end position="827"/>
    </location>
</feature>
<feature type="compositionally biased region" description="Low complexity" evidence="1">
    <location>
        <begin position="467"/>
        <end position="481"/>
    </location>
</feature>
<protein>
    <submittedName>
        <fullName evidence="3">MATH domain-containing protein</fullName>
    </submittedName>
</protein>
<dbReference type="SMART" id="SM00061">
    <property type="entry name" value="MATH"/>
    <property type="match status" value="1"/>
</dbReference>
<name>A0A1I8E9V3_WUCBA</name>
<proteinExistence type="predicted"/>
<dbReference type="InterPro" id="IPR002083">
    <property type="entry name" value="MATH/TRAF_dom"/>
</dbReference>
<dbReference type="SUPFAM" id="SSF49599">
    <property type="entry name" value="TRAF domain-like"/>
    <property type="match status" value="1"/>
</dbReference>
<organism evidence="3">
    <name type="scientific">Wuchereria bancrofti</name>
    <dbReference type="NCBI Taxonomy" id="6293"/>
    <lineage>
        <taxon>Eukaryota</taxon>
        <taxon>Metazoa</taxon>
        <taxon>Ecdysozoa</taxon>
        <taxon>Nematoda</taxon>
        <taxon>Chromadorea</taxon>
        <taxon>Rhabditida</taxon>
        <taxon>Spirurina</taxon>
        <taxon>Spiruromorpha</taxon>
        <taxon>Filarioidea</taxon>
        <taxon>Onchocercidae</taxon>
        <taxon>Wuchereria</taxon>
    </lineage>
</organism>
<dbReference type="AlphaFoldDB" id="A0A1I8E9V3"/>